<dbReference type="Proteomes" id="UP001652660">
    <property type="component" value="Chromosome 3e"/>
</dbReference>
<dbReference type="InterPro" id="IPR001810">
    <property type="entry name" value="F-box_dom"/>
</dbReference>
<evidence type="ECO:0000259" key="2">
    <source>
        <dbReference type="Pfam" id="PF07734"/>
    </source>
</evidence>
<dbReference type="GeneID" id="113737043"/>
<feature type="domain" description="F-box associated beta-propeller type 1" evidence="2">
    <location>
        <begin position="151"/>
        <end position="365"/>
    </location>
</feature>
<dbReference type="InterPro" id="IPR006527">
    <property type="entry name" value="F-box-assoc_dom_typ1"/>
</dbReference>
<dbReference type="InterPro" id="IPR036047">
    <property type="entry name" value="F-box-like_dom_sf"/>
</dbReference>
<gene>
    <name evidence="4 5" type="primary">LOC113737043</name>
</gene>
<dbReference type="InterPro" id="IPR017451">
    <property type="entry name" value="F-box-assoc_interact_dom"/>
</dbReference>
<dbReference type="RefSeq" id="XP_027120095.1">
    <property type="nucleotide sequence ID" value="XM_027264294.1"/>
</dbReference>
<dbReference type="NCBIfam" id="TIGR01640">
    <property type="entry name" value="F_box_assoc_1"/>
    <property type="match status" value="1"/>
</dbReference>
<dbReference type="AlphaFoldDB" id="A0A6P6WXD2"/>
<dbReference type="InterPro" id="IPR050796">
    <property type="entry name" value="SCF_F-box_component"/>
</dbReference>
<dbReference type="RefSeq" id="XP_027120096.1">
    <property type="nucleotide sequence ID" value="XM_027264295.1"/>
</dbReference>
<proteinExistence type="predicted"/>
<accession>A0A6P6WXD2</accession>
<name>A0A6P6WXD2_COFAR</name>
<evidence type="ECO:0000259" key="1">
    <source>
        <dbReference type="Pfam" id="PF00646"/>
    </source>
</evidence>
<dbReference type="OrthoDB" id="1041496at2759"/>
<protein>
    <submittedName>
        <fullName evidence="4 5">F-box/kelch-repeat protein At3g06240-like isoform X1</fullName>
    </submittedName>
</protein>
<dbReference type="Pfam" id="PF07734">
    <property type="entry name" value="FBA_1"/>
    <property type="match status" value="1"/>
</dbReference>
<organism evidence="3 4">
    <name type="scientific">Coffea arabica</name>
    <name type="common">Arabian coffee</name>
    <dbReference type="NCBI Taxonomy" id="13443"/>
    <lineage>
        <taxon>Eukaryota</taxon>
        <taxon>Viridiplantae</taxon>
        <taxon>Streptophyta</taxon>
        <taxon>Embryophyta</taxon>
        <taxon>Tracheophyta</taxon>
        <taxon>Spermatophyta</taxon>
        <taxon>Magnoliopsida</taxon>
        <taxon>eudicotyledons</taxon>
        <taxon>Gunneridae</taxon>
        <taxon>Pentapetalae</taxon>
        <taxon>asterids</taxon>
        <taxon>lamiids</taxon>
        <taxon>Gentianales</taxon>
        <taxon>Rubiaceae</taxon>
        <taxon>Ixoroideae</taxon>
        <taxon>Gardenieae complex</taxon>
        <taxon>Bertiereae - Coffeeae clade</taxon>
        <taxon>Coffeeae</taxon>
        <taxon>Coffea</taxon>
    </lineage>
</organism>
<feature type="domain" description="F-box" evidence="1">
    <location>
        <begin position="69"/>
        <end position="100"/>
    </location>
</feature>
<reference evidence="4 5" key="2">
    <citation type="submission" date="2025-04" db="UniProtKB">
        <authorList>
            <consortium name="RefSeq"/>
        </authorList>
    </citation>
    <scope>IDENTIFICATION</scope>
    <source>
        <tissue evidence="4 5">Leaves</tissue>
    </source>
</reference>
<dbReference type="SUPFAM" id="SSF81383">
    <property type="entry name" value="F-box domain"/>
    <property type="match status" value="1"/>
</dbReference>
<dbReference type="PANTHER" id="PTHR31672">
    <property type="entry name" value="BNACNNG10540D PROTEIN"/>
    <property type="match status" value="1"/>
</dbReference>
<dbReference type="PANTHER" id="PTHR31672:SF13">
    <property type="entry name" value="F-BOX PROTEIN CPR30-LIKE"/>
    <property type="match status" value="1"/>
</dbReference>
<sequence length="457" mass="51249">MEGFTMKDEAFFMVVVTAVEEGEEKEKEPKAVLDKEGEEVVAFVYGSSSMQNNVVLKSATMSAYIPQLFTEVLIRLPLKALARFQCVSKSWKAQIDNLQFVKMHYDRTKESDSAEVRILVGGSNYGTHKLFSINVHDILSFDLDEVCGRAKKIKISHKLNHGIYELHDFYGCQILGSCNGLICLGLLFGTAPLALTFVNPLTRKKWDLPWFPKHYPGGTSHHYGFGYNEVTDDYMLVVLTENPSIEVMVYSFNSNSWKVLDSPFEGATAFDDQVRGVFIGKALHWVMRDWNSMDVFVVAFDLQTEQFYSMLLPEYPGGSIHWNVCLGSSGGCLSAVFIGRYPTYVVDMWVMRKYADEDSWFKYTLKLPICRLYTSVVPIALTKGYNHHVLLQIMFDSFNEGSNSLLLYNLKGRSATFLRNPVALSTLAACVCSGSLLLPSGGRARRGSLLSGGLGRC</sequence>
<keyword evidence="3" id="KW-1185">Reference proteome</keyword>
<evidence type="ECO:0000313" key="5">
    <source>
        <dbReference type="RefSeq" id="XP_027120096.1"/>
    </source>
</evidence>
<evidence type="ECO:0000313" key="4">
    <source>
        <dbReference type="RefSeq" id="XP_027120095.1"/>
    </source>
</evidence>
<dbReference type="Pfam" id="PF00646">
    <property type="entry name" value="F-box"/>
    <property type="match status" value="1"/>
</dbReference>
<reference evidence="3" key="1">
    <citation type="journal article" date="2025" name="Foods">
        <title>Unveiling the Microbial Signatures of Arabica Coffee Cherries: Insights into Ripeness Specific Diversity, Functional Traits, and Implications for Quality and Safety.</title>
        <authorList>
            <consortium name="RefSeq"/>
            <person name="Tenea G.N."/>
            <person name="Cifuentes V."/>
            <person name="Reyes P."/>
            <person name="Cevallos-Vallejos M."/>
        </authorList>
    </citation>
    <scope>NUCLEOTIDE SEQUENCE [LARGE SCALE GENOMIC DNA]</scope>
</reference>
<evidence type="ECO:0000313" key="3">
    <source>
        <dbReference type="Proteomes" id="UP001652660"/>
    </source>
</evidence>